<accession>A0A5D2JYS2</accession>
<evidence type="ECO:0000313" key="3">
    <source>
        <dbReference type="Proteomes" id="UP000322667"/>
    </source>
</evidence>
<evidence type="ECO:0000256" key="1">
    <source>
        <dbReference type="SAM" id="Phobius"/>
    </source>
</evidence>
<keyword evidence="3" id="KW-1185">Reference proteome</keyword>
<proteinExistence type="predicted"/>
<dbReference type="EMBL" id="CM017630">
    <property type="protein sequence ID" value="TYH59619.1"/>
    <property type="molecule type" value="Genomic_DNA"/>
</dbReference>
<feature type="transmembrane region" description="Helical" evidence="1">
    <location>
        <begin position="69"/>
        <end position="86"/>
    </location>
</feature>
<keyword evidence="1" id="KW-1133">Transmembrane helix</keyword>
<dbReference type="AlphaFoldDB" id="A0A5D2JYS2"/>
<dbReference type="Proteomes" id="UP000322667">
    <property type="component" value="Chromosome D08"/>
</dbReference>
<evidence type="ECO:0000313" key="2">
    <source>
        <dbReference type="EMBL" id="TYH59619.1"/>
    </source>
</evidence>
<sequence>MTIGSRSFTWHRVIPPQLNRLHFHPRRIPAWQLVPRQQSLYQPFNNARTNSPCSSSFEFTPPQKSKRTLFVFIFLGYLFLVIVAGGCSPEKRSGLPEGMMELVASDDVRVNFKGNNVTFSSRRVFREL</sequence>
<organism evidence="2 3">
    <name type="scientific">Gossypium tomentosum</name>
    <name type="common">Hawaiian cotton</name>
    <name type="synonym">Gossypium sandvicense</name>
    <dbReference type="NCBI Taxonomy" id="34277"/>
    <lineage>
        <taxon>Eukaryota</taxon>
        <taxon>Viridiplantae</taxon>
        <taxon>Streptophyta</taxon>
        <taxon>Embryophyta</taxon>
        <taxon>Tracheophyta</taxon>
        <taxon>Spermatophyta</taxon>
        <taxon>Magnoliopsida</taxon>
        <taxon>eudicotyledons</taxon>
        <taxon>Gunneridae</taxon>
        <taxon>Pentapetalae</taxon>
        <taxon>rosids</taxon>
        <taxon>malvids</taxon>
        <taxon>Malvales</taxon>
        <taxon>Malvaceae</taxon>
        <taxon>Malvoideae</taxon>
        <taxon>Gossypium</taxon>
    </lineage>
</organism>
<keyword evidence="1" id="KW-0472">Membrane</keyword>
<keyword evidence="1" id="KW-0812">Transmembrane</keyword>
<protein>
    <submittedName>
        <fullName evidence="2">Uncharacterized protein</fullName>
    </submittedName>
</protein>
<gene>
    <name evidence="2" type="ORF">ES332_D08G235000v1</name>
</gene>
<reference evidence="2 3" key="1">
    <citation type="submission" date="2019-07" db="EMBL/GenBank/DDBJ databases">
        <title>WGS assembly of Gossypium tomentosum.</title>
        <authorList>
            <person name="Chen Z.J."/>
            <person name="Sreedasyam A."/>
            <person name="Ando A."/>
            <person name="Song Q."/>
            <person name="De L."/>
            <person name="Hulse-Kemp A."/>
            <person name="Ding M."/>
            <person name="Ye W."/>
            <person name="Kirkbride R."/>
            <person name="Jenkins J."/>
            <person name="Plott C."/>
            <person name="Lovell J."/>
            <person name="Lin Y.-M."/>
            <person name="Vaughn R."/>
            <person name="Liu B."/>
            <person name="Li W."/>
            <person name="Simpson S."/>
            <person name="Scheffler B."/>
            <person name="Saski C."/>
            <person name="Grover C."/>
            <person name="Hu G."/>
            <person name="Conover J."/>
            <person name="Carlson J."/>
            <person name="Shu S."/>
            <person name="Boston L."/>
            <person name="Williams M."/>
            <person name="Peterson D."/>
            <person name="Mcgee K."/>
            <person name="Jones D."/>
            <person name="Wendel J."/>
            <person name="Stelly D."/>
            <person name="Grimwood J."/>
            <person name="Schmutz J."/>
        </authorList>
    </citation>
    <scope>NUCLEOTIDE SEQUENCE [LARGE SCALE GENOMIC DNA]</scope>
    <source>
        <strain evidence="2">7179.01</strain>
    </source>
</reference>
<name>A0A5D2JYS2_GOSTO</name>